<dbReference type="PROSITE" id="PS50012">
    <property type="entry name" value="RCC1_3"/>
    <property type="match status" value="4"/>
</dbReference>
<dbReference type="Pfam" id="PF25390">
    <property type="entry name" value="WD40_RLD"/>
    <property type="match status" value="1"/>
</dbReference>
<dbReference type="AlphaFoldDB" id="A0A813L003"/>
<proteinExistence type="predicted"/>
<feature type="repeat" description="RCC1" evidence="3">
    <location>
        <begin position="108"/>
        <end position="159"/>
    </location>
</feature>
<feature type="repeat" description="RCC1" evidence="3">
    <location>
        <begin position="160"/>
        <end position="210"/>
    </location>
</feature>
<dbReference type="PANTHER" id="PTHR45982">
    <property type="entry name" value="REGULATOR OF CHROMOSOME CONDENSATION"/>
    <property type="match status" value="1"/>
</dbReference>
<dbReference type="InterPro" id="IPR058923">
    <property type="entry name" value="RCC1-like_dom"/>
</dbReference>
<reference evidence="5" key="1">
    <citation type="submission" date="2021-02" db="EMBL/GenBank/DDBJ databases">
        <authorList>
            <person name="Dougan E. K."/>
            <person name="Rhodes N."/>
            <person name="Thang M."/>
            <person name="Chan C."/>
        </authorList>
    </citation>
    <scope>NUCLEOTIDE SEQUENCE</scope>
</reference>
<dbReference type="Gene3D" id="2.130.10.30">
    <property type="entry name" value="Regulator of chromosome condensation 1/beta-lactamase-inhibitor protein II"/>
    <property type="match status" value="1"/>
</dbReference>
<organism evidence="5 6">
    <name type="scientific">Polarella glacialis</name>
    <name type="common">Dinoflagellate</name>
    <dbReference type="NCBI Taxonomy" id="89957"/>
    <lineage>
        <taxon>Eukaryota</taxon>
        <taxon>Sar</taxon>
        <taxon>Alveolata</taxon>
        <taxon>Dinophyceae</taxon>
        <taxon>Suessiales</taxon>
        <taxon>Suessiaceae</taxon>
        <taxon>Polarella</taxon>
    </lineage>
</organism>
<dbReference type="SUPFAM" id="SSF50985">
    <property type="entry name" value="RCC1/BLIP-II"/>
    <property type="match status" value="1"/>
</dbReference>
<dbReference type="InterPro" id="IPR051553">
    <property type="entry name" value="Ran_GTPase-activating"/>
</dbReference>
<dbReference type="Proteomes" id="UP000626109">
    <property type="component" value="Unassembled WGS sequence"/>
</dbReference>
<feature type="domain" description="RCC1-like" evidence="4">
    <location>
        <begin position="75"/>
        <end position="324"/>
    </location>
</feature>
<feature type="repeat" description="RCC1" evidence="3">
    <location>
        <begin position="263"/>
        <end position="315"/>
    </location>
</feature>
<sequence length="465" mass="49632">MTAGLQNAAMISSGELYLLNGTTGGELQPLPFFLNKNFRVLSANLDCAYIAVEPPVCPPEYERPPCSVYCFNGTTSEPELCQEFEELQAPIRQIANGANHVLVLTEDGTLYSRGTAVYGSTGHGGARNVPDFRPVPALQGKKVKFVACGGNFSIAITFEGDVYSWGRSFQGETGLFSKVETVPRFAPEVTPYRVVEVSCGDGHVLARTESQQCIAWGENTCGQLGLGMKSKPTYKPQLLDSIPSQVASVSAGWAHSVAVGTDGRVYTWGLNSHGQLGLGDTKTRLAPHLLHGLIDMHQVESAHAARSLTILRTSSQKALFCGQIPRDPSGAPMDFAPRRPGNRDPDGCILAPVALNLSKGANLGSSPAQLSDIVAFDRGAIGYARSTVYRVAPNVAPVGGGTKIRAMVTGLPFDTSKPMQSTMSSMLVQDAIPCQVRLKSMSPICDMIVKGRIIAKDTVEFIAPD</sequence>
<protein>
    <recommendedName>
        <fullName evidence="4">RCC1-like domain-containing protein</fullName>
    </recommendedName>
</protein>
<name>A0A813L003_POLGL</name>
<evidence type="ECO:0000256" key="2">
    <source>
        <dbReference type="ARBA" id="ARBA00022737"/>
    </source>
</evidence>
<evidence type="ECO:0000313" key="6">
    <source>
        <dbReference type="Proteomes" id="UP000626109"/>
    </source>
</evidence>
<dbReference type="EMBL" id="CAJNNW010032655">
    <property type="protein sequence ID" value="CAE8714591.1"/>
    <property type="molecule type" value="Genomic_DNA"/>
</dbReference>
<keyword evidence="1" id="KW-0344">Guanine-nucleotide releasing factor</keyword>
<comment type="caution">
    <text evidence="5">The sequence shown here is derived from an EMBL/GenBank/DDBJ whole genome shotgun (WGS) entry which is preliminary data.</text>
</comment>
<evidence type="ECO:0000256" key="3">
    <source>
        <dbReference type="PROSITE-ProRule" id="PRU00235"/>
    </source>
</evidence>
<dbReference type="PRINTS" id="PR00633">
    <property type="entry name" value="RCCNDNSATION"/>
</dbReference>
<evidence type="ECO:0000259" key="4">
    <source>
        <dbReference type="Pfam" id="PF25390"/>
    </source>
</evidence>
<dbReference type="InterPro" id="IPR009091">
    <property type="entry name" value="RCC1/BLIP-II"/>
</dbReference>
<dbReference type="PANTHER" id="PTHR45982:SF1">
    <property type="entry name" value="REGULATOR OF CHROMOSOME CONDENSATION"/>
    <property type="match status" value="1"/>
</dbReference>
<feature type="non-terminal residue" evidence="5">
    <location>
        <position position="1"/>
    </location>
</feature>
<dbReference type="InterPro" id="IPR000408">
    <property type="entry name" value="Reg_chr_condens"/>
</dbReference>
<dbReference type="GO" id="GO:0005085">
    <property type="term" value="F:guanyl-nucleotide exchange factor activity"/>
    <property type="evidence" value="ECO:0007669"/>
    <property type="project" value="TreeGrafter"/>
</dbReference>
<evidence type="ECO:0000313" key="5">
    <source>
        <dbReference type="EMBL" id="CAE8714591.1"/>
    </source>
</evidence>
<evidence type="ECO:0000256" key="1">
    <source>
        <dbReference type="ARBA" id="ARBA00022658"/>
    </source>
</evidence>
<feature type="repeat" description="RCC1" evidence="3">
    <location>
        <begin position="211"/>
        <end position="262"/>
    </location>
</feature>
<accession>A0A813L003</accession>
<dbReference type="GO" id="GO:0005737">
    <property type="term" value="C:cytoplasm"/>
    <property type="evidence" value="ECO:0007669"/>
    <property type="project" value="TreeGrafter"/>
</dbReference>
<gene>
    <name evidence="5" type="ORF">PGLA2088_LOCUS38082</name>
</gene>
<keyword evidence="2" id="KW-0677">Repeat</keyword>